<feature type="region of interest" description="Disordered" evidence="1">
    <location>
        <begin position="165"/>
        <end position="212"/>
    </location>
</feature>
<sequence>MNTEKDLDRLYGVDPAEFTELRKELVAEAKKRGDRDAARTIGAARRPTTAAWVVNALVRADGTATTRLDEISQQLRAAHAAMDGAKIRELSAAQRKLVDELVRTGFAATGVSRPSAALRDDVVGTLQAAVADPDVAARLGRLEKAERWSGFGEFGSVTAVGPAPKAKVKVKAGPPPTPPPAPDERQVDAARDRIETARRDVRTAEQATATADETLADRAAALATARRRYEKVLETLSAAERTLSLADADHAEAEQASQAASTALHAASSVLADAEEDLRRLAASDDDGS</sequence>
<protein>
    <submittedName>
        <fullName evidence="2">Uncharacterized protein</fullName>
    </submittedName>
</protein>
<dbReference type="EMBL" id="VIFX01000019">
    <property type="protein sequence ID" value="TQR85654.1"/>
    <property type="molecule type" value="Genomic_DNA"/>
</dbReference>
<evidence type="ECO:0000313" key="2">
    <source>
        <dbReference type="EMBL" id="TQR85654.1"/>
    </source>
</evidence>
<dbReference type="Proteomes" id="UP000315759">
    <property type="component" value="Unassembled WGS sequence"/>
</dbReference>
<evidence type="ECO:0000313" key="3">
    <source>
        <dbReference type="Proteomes" id="UP000315759"/>
    </source>
</evidence>
<feature type="compositionally biased region" description="Basic and acidic residues" evidence="1">
    <location>
        <begin position="182"/>
        <end position="203"/>
    </location>
</feature>
<proteinExistence type="predicted"/>
<comment type="caution">
    <text evidence="2">The sequence shown here is derived from an EMBL/GenBank/DDBJ whole genome shotgun (WGS) entry which is preliminary data.</text>
</comment>
<dbReference type="AlphaFoldDB" id="A0A544W095"/>
<organism evidence="2 3">
    <name type="scientific">Mycolicibacterium hodleri</name>
    <dbReference type="NCBI Taxonomy" id="49897"/>
    <lineage>
        <taxon>Bacteria</taxon>
        <taxon>Bacillati</taxon>
        <taxon>Actinomycetota</taxon>
        <taxon>Actinomycetes</taxon>
        <taxon>Mycobacteriales</taxon>
        <taxon>Mycobacteriaceae</taxon>
        <taxon>Mycolicibacterium</taxon>
    </lineage>
</organism>
<keyword evidence="3" id="KW-1185">Reference proteome</keyword>
<gene>
    <name evidence="2" type="ORF">D8S82_16175</name>
</gene>
<accession>A0A544W095</accession>
<name>A0A544W095_9MYCO</name>
<reference evidence="2 3" key="1">
    <citation type="submission" date="2018-10" db="EMBL/GenBank/DDBJ databases">
        <title>Draft genome of Mycobacterium hodleri strain B.</title>
        <authorList>
            <person name="Amande T.J."/>
            <person name="Mcgenity T.J."/>
        </authorList>
    </citation>
    <scope>NUCLEOTIDE SEQUENCE [LARGE SCALE GENOMIC DNA]</scope>
    <source>
        <strain evidence="2 3">B</strain>
    </source>
</reference>
<evidence type="ECO:0000256" key="1">
    <source>
        <dbReference type="SAM" id="MobiDB-lite"/>
    </source>
</evidence>